<feature type="transmembrane region" description="Helical" evidence="8">
    <location>
        <begin position="104"/>
        <end position="123"/>
    </location>
</feature>
<dbReference type="InterPro" id="IPR050638">
    <property type="entry name" value="AA-Vitamin_Transporters"/>
</dbReference>
<evidence type="ECO:0000256" key="3">
    <source>
        <dbReference type="ARBA" id="ARBA00022475"/>
    </source>
</evidence>
<feature type="transmembrane region" description="Helical" evidence="8">
    <location>
        <begin position="14"/>
        <end position="35"/>
    </location>
</feature>
<dbReference type="Gene3D" id="1.10.3730.20">
    <property type="match status" value="1"/>
</dbReference>
<evidence type="ECO:0000313" key="10">
    <source>
        <dbReference type="EMBL" id="TNJ55782.1"/>
    </source>
</evidence>
<evidence type="ECO:0000313" key="11">
    <source>
        <dbReference type="Proteomes" id="UP000307943"/>
    </source>
</evidence>
<feature type="domain" description="EamA" evidence="9">
    <location>
        <begin position="13"/>
        <end position="144"/>
    </location>
</feature>
<feature type="transmembrane region" description="Helical" evidence="8">
    <location>
        <begin position="251"/>
        <end position="268"/>
    </location>
</feature>
<feature type="transmembrane region" description="Helical" evidence="8">
    <location>
        <begin position="73"/>
        <end position="92"/>
    </location>
</feature>
<evidence type="ECO:0000256" key="5">
    <source>
        <dbReference type="ARBA" id="ARBA00022989"/>
    </source>
</evidence>
<proteinExistence type="inferred from homology"/>
<keyword evidence="3" id="KW-1003">Cell membrane</keyword>
<keyword evidence="4 8" id="KW-0812">Transmembrane</keyword>
<evidence type="ECO:0000259" key="9">
    <source>
        <dbReference type="Pfam" id="PF00892"/>
    </source>
</evidence>
<evidence type="ECO:0000256" key="4">
    <source>
        <dbReference type="ARBA" id="ARBA00022692"/>
    </source>
</evidence>
<dbReference type="OrthoDB" id="9805239at2"/>
<feature type="domain" description="EamA" evidence="9">
    <location>
        <begin position="155"/>
        <end position="291"/>
    </location>
</feature>
<dbReference type="InterPro" id="IPR037185">
    <property type="entry name" value="EmrE-like"/>
</dbReference>
<feature type="transmembrane region" description="Helical" evidence="8">
    <location>
        <begin position="216"/>
        <end position="239"/>
    </location>
</feature>
<feature type="transmembrane region" description="Helical" evidence="8">
    <location>
        <begin position="274"/>
        <end position="292"/>
    </location>
</feature>
<feature type="compositionally biased region" description="Basic and acidic residues" evidence="7">
    <location>
        <begin position="300"/>
        <end position="317"/>
    </location>
</feature>
<feature type="transmembrane region" description="Helical" evidence="8">
    <location>
        <begin position="186"/>
        <end position="204"/>
    </location>
</feature>
<feature type="transmembrane region" description="Helical" evidence="8">
    <location>
        <begin position="41"/>
        <end position="61"/>
    </location>
</feature>
<organism evidence="10 11">
    <name type="scientific">Paenibacillus hemerocallicola</name>
    <dbReference type="NCBI Taxonomy" id="1172614"/>
    <lineage>
        <taxon>Bacteria</taxon>
        <taxon>Bacillati</taxon>
        <taxon>Bacillota</taxon>
        <taxon>Bacilli</taxon>
        <taxon>Bacillales</taxon>
        <taxon>Paenibacillaceae</taxon>
        <taxon>Paenibacillus</taxon>
    </lineage>
</organism>
<dbReference type="GO" id="GO:0005886">
    <property type="term" value="C:plasma membrane"/>
    <property type="evidence" value="ECO:0007669"/>
    <property type="project" value="UniProtKB-SubCell"/>
</dbReference>
<dbReference type="AlphaFoldDB" id="A0A5C4SVS1"/>
<keyword evidence="5 8" id="KW-1133">Transmembrane helix</keyword>
<dbReference type="EMBL" id="VDCQ01000113">
    <property type="protein sequence ID" value="TNJ55782.1"/>
    <property type="molecule type" value="Genomic_DNA"/>
</dbReference>
<dbReference type="SUPFAM" id="SSF103481">
    <property type="entry name" value="Multidrug resistance efflux transporter EmrE"/>
    <property type="match status" value="2"/>
</dbReference>
<comment type="similarity">
    <text evidence="2">Belongs to the EamA transporter family.</text>
</comment>
<protein>
    <submittedName>
        <fullName evidence="10">DMT family transporter</fullName>
    </submittedName>
</protein>
<dbReference type="Pfam" id="PF00892">
    <property type="entry name" value="EamA"/>
    <property type="match status" value="2"/>
</dbReference>
<evidence type="ECO:0000256" key="7">
    <source>
        <dbReference type="SAM" id="MobiDB-lite"/>
    </source>
</evidence>
<comment type="caution">
    <text evidence="10">The sequence shown here is derived from an EMBL/GenBank/DDBJ whole genome shotgun (WGS) entry which is preliminary data.</text>
</comment>
<evidence type="ECO:0000256" key="6">
    <source>
        <dbReference type="ARBA" id="ARBA00023136"/>
    </source>
</evidence>
<accession>A0A5C4SVS1</accession>
<dbReference type="PANTHER" id="PTHR32322:SF18">
    <property type="entry name" value="S-ADENOSYLMETHIONINE_S-ADENOSYLHOMOCYSTEINE TRANSPORTER"/>
    <property type="match status" value="1"/>
</dbReference>
<gene>
    <name evidence="10" type="ORF">FE784_39270</name>
</gene>
<reference evidence="10 11" key="1">
    <citation type="submission" date="2019-05" db="EMBL/GenBank/DDBJ databases">
        <title>We sequenced the genome of Paenibacillus hemerocallicola KCTC 33185 for further insight into its adaptation and study the phylogeny of Paenibacillus.</title>
        <authorList>
            <person name="Narsing Rao M.P."/>
        </authorList>
    </citation>
    <scope>NUCLEOTIDE SEQUENCE [LARGE SCALE GENOMIC DNA]</scope>
    <source>
        <strain evidence="10 11">KCTC 33185</strain>
    </source>
</reference>
<name>A0A5C4SVS1_9BACL</name>
<evidence type="ECO:0000256" key="2">
    <source>
        <dbReference type="ARBA" id="ARBA00007362"/>
    </source>
</evidence>
<sequence>MTVVKKGRGMFRSYILLLLCVTMWGSNIVINSMLLVEMTPFILGASRLVFASLFLLAYAAATRRLVKLTKRDWLFLVPLGFFGTFMSQLFYFAGLSYADATTAALIHSLGPVTIAVLSAFFLGEAFTMRLFVGSVCAIAGIYFAVGGSSGIQASLGVIYTFVSMVSVAVSYILVSKWMRHSGDPFMTSACWMVIGTCMLLPFSLMSESLVTFIQPLWVWLLIALTSIVGQGICFVIWNGQITKVGTGKTSLFLYLQPVVTMIAGYLILGTRIAGSQLTGALLVIIGVAVATLRTRQTKHVSEMERSPTASGKEKRAGDMPGMMR</sequence>
<evidence type="ECO:0000256" key="1">
    <source>
        <dbReference type="ARBA" id="ARBA00004651"/>
    </source>
</evidence>
<evidence type="ECO:0000256" key="8">
    <source>
        <dbReference type="SAM" id="Phobius"/>
    </source>
</evidence>
<comment type="subcellular location">
    <subcellularLocation>
        <location evidence="1">Cell membrane</location>
        <topology evidence="1">Multi-pass membrane protein</topology>
    </subcellularLocation>
</comment>
<feature type="transmembrane region" description="Helical" evidence="8">
    <location>
        <begin position="130"/>
        <end position="151"/>
    </location>
</feature>
<dbReference type="PANTHER" id="PTHR32322">
    <property type="entry name" value="INNER MEMBRANE TRANSPORTER"/>
    <property type="match status" value="1"/>
</dbReference>
<feature type="region of interest" description="Disordered" evidence="7">
    <location>
        <begin position="300"/>
        <end position="324"/>
    </location>
</feature>
<keyword evidence="11" id="KW-1185">Reference proteome</keyword>
<dbReference type="Proteomes" id="UP000307943">
    <property type="component" value="Unassembled WGS sequence"/>
</dbReference>
<keyword evidence="6 8" id="KW-0472">Membrane</keyword>
<feature type="transmembrane region" description="Helical" evidence="8">
    <location>
        <begin position="157"/>
        <end position="174"/>
    </location>
</feature>
<dbReference type="InterPro" id="IPR000620">
    <property type="entry name" value="EamA_dom"/>
</dbReference>